<comment type="subcellular location">
    <subcellularLocation>
        <location evidence="1">Mitochondrion</location>
    </subcellularLocation>
</comment>
<evidence type="ECO:0000256" key="3">
    <source>
        <dbReference type="ARBA" id="ARBA00043970"/>
    </source>
</evidence>
<dbReference type="Pfam" id="PF10937">
    <property type="entry name" value="Kgd4-YMR31"/>
    <property type="match status" value="1"/>
</dbReference>
<comment type="caution">
    <text evidence="5">The sequence shown here is derived from an EMBL/GenBank/DDBJ whole genome shotgun (WGS) entry which is preliminary data.</text>
</comment>
<evidence type="ECO:0000313" key="5">
    <source>
        <dbReference type="EMBL" id="KAK5090991.1"/>
    </source>
</evidence>
<evidence type="ECO:0000256" key="1">
    <source>
        <dbReference type="ARBA" id="ARBA00004173"/>
    </source>
</evidence>
<protein>
    <submittedName>
        <fullName evidence="5">Uncharacterized protein</fullName>
    </submittedName>
</protein>
<gene>
    <name evidence="5" type="ORF">LTR05_001170</name>
</gene>
<reference evidence="5 6" key="1">
    <citation type="submission" date="2023-08" db="EMBL/GenBank/DDBJ databases">
        <title>Black Yeasts Isolated from many extreme environments.</title>
        <authorList>
            <person name="Coleine C."/>
            <person name="Stajich J.E."/>
            <person name="Selbmann L."/>
        </authorList>
    </citation>
    <scope>NUCLEOTIDE SEQUENCE [LARGE SCALE GENOMIC DNA]</scope>
    <source>
        <strain evidence="5 6">CCFEE 5910</strain>
    </source>
</reference>
<dbReference type="Proteomes" id="UP001309876">
    <property type="component" value="Unassembled WGS sequence"/>
</dbReference>
<dbReference type="PANTHER" id="PTHR31601">
    <property type="entry name" value="28S RIBOSOMAL PROTEIN S36, MITOCHONDRIAL"/>
    <property type="match status" value="1"/>
</dbReference>
<feature type="region of interest" description="Disordered" evidence="4">
    <location>
        <begin position="19"/>
        <end position="101"/>
    </location>
</feature>
<dbReference type="EMBL" id="JAVRRJ010000001">
    <property type="protein sequence ID" value="KAK5090991.1"/>
    <property type="molecule type" value="Genomic_DNA"/>
</dbReference>
<accession>A0AAN7YL56</accession>
<name>A0AAN7YL56_9EURO</name>
<dbReference type="InterPro" id="IPR020373">
    <property type="entry name" value="Kgd4/YMR-31"/>
</dbReference>
<keyword evidence="6" id="KW-1185">Reference proteome</keyword>
<keyword evidence="2" id="KW-0496">Mitochondrion</keyword>
<dbReference type="GO" id="GO:0005739">
    <property type="term" value="C:mitochondrion"/>
    <property type="evidence" value="ECO:0007669"/>
    <property type="project" value="UniProtKB-SubCell"/>
</dbReference>
<dbReference type="AlphaFoldDB" id="A0AAN7YL56"/>
<proteinExistence type="inferred from homology"/>
<evidence type="ECO:0000313" key="6">
    <source>
        <dbReference type="Proteomes" id="UP001309876"/>
    </source>
</evidence>
<dbReference type="PANTHER" id="PTHR31601:SF2">
    <property type="entry name" value="ALPHA-KETOGLUTARATE DEHYDROGENASE COMPONENT 4"/>
    <property type="match status" value="1"/>
</dbReference>
<organism evidence="5 6">
    <name type="scientific">Lithohypha guttulata</name>
    <dbReference type="NCBI Taxonomy" id="1690604"/>
    <lineage>
        <taxon>Eukaryota</taxon>
        <taxon>Fungi</taxon>
        <taxon>Dikarya</taxon>
        <taxon>Ascomycota</taxon>
        <taxon>Pezizomycotina</taxon>
        <taxon>Eurotiomycetes</taxon>
        <taxon>Chaetothyriomycetidae</taxon>
        <taxon>Chaetothyriales</taxon>
        <taxon>Trichomeriaceae</taxon>
        <taxon>Lithohypha</taxon>
    </lineage>
</organism>
<dbReference type="GO" id="GO:0004591">
    <property type="term" value="F:oxoglutarate dehydrogenase (succinyl-transferring) activity"/>
    <property type="evidence" value="ECO:0007669"/>
    <property type="project" value="TreeGrafter"/>
</dbReference>
<comment type="similarity">
    <text evidence="3">Belongs to the alpha-ketoglutarate dehydrogenase component 4 family.</text>
</comment>
<evidence type="ECO:0000256" key="2">
    <source>
        <dbReference type="ARBA" id="ARBA00023128"/>
    </source>
</evidence>
<sequence>MRPALVLRAAHARTPMIKFIGKRSHPKQVDHTPQPHPASPTHQLPESFVSYRQKAQQHGPLGGQQPNGNSAGPSRPPAASMGGPMTYGRIGGRAGKDLGSIKPKEGEYFDISELPKRFQRRIWTEEEMEATISGGASMW</sequence>
<evidence type="ECO:0000256" key="4">
    <source>
        <dbReference type="SAM" id="MobiDB-lite"/>
    </source>
</evidence>
<dbReference type="GO" id="GO:0006103">
    <property type="term" value="P:2-oxoglutarate metabolic process"/>
    <property type="evidence" value="ECO:0007669"/>
    <property type="project" value="InterPro"/>
</dbReference>